<name>A0ABS6IUR2_9HYPH</name>
<sequence>MSDPLPAITEAQATGEIADLFADIRATVGVRVVNLVWRHLATMEGALPWAWAAVKPLYLDGLPDAAMATFRQTMDIPRLASLAGEEPASVDAVLASYDHSNTINLFALGALRAWLNDEVAREGRIEPGPRKPAPDLQLPKLASEEDVDAATWALVLRLNKFGDEPQPLILASMYRHLAHAPSFLQRVETVLGPVAADGSLRRAILDNRKTAAGLASTLARSISAERPAHADAIEKAVGLFVDHAIGKMVTICRAIRVTRGTAL</sequence>
<proteinExistence type="predicted"/>
<organism evidence="1 2">
    <name type="scientific">Reyranella humidisoli</name>
    <dbReference type="NCBI Taxonomy" id="2849149"/>
    <lineage>
        <taxon>Bacteria</taxon>
        <taxon>Pseudomonadati</taxon>
        <taxon>Pseudomonadota</taxon>
        <taxon>Alphaproteobacteria</taxon>
        <taxon>Hyphomicrobiales</taxon>
        <taxon>Reyranellaceae</taxon>
        <taxon>Reyranella</taxon>
    </lineage>
</organism>
<protein>
    <submittedName>
        <fullName evidence="1">Uncharacterized protein</fullName>
    </submittedName>
</protein>
<dbReference type="Proteomes" id="UP000727907">
    <property type="component" value="Unassembled WGS sequence"/>
</dbReference>
<evidence type="ECO:0000313" key="2">
    <source>
        <dbReference type="Proteomes" id="UP000727907"/>
    </source>
</evidence>
<keyword evidence="2" id="KW-1185">Reference proteome</keyword>
<evidence type="ECO:0000313" key="1">
    <source>
        <dbReference type="EMBL" id="MBU8876945.1"/>
    </source>
</evidence>
<comment type="caution">
    <text evidence="1">The sequence shown here is derived from an EMBL/GenBank/DDBJ whole genome shotgun (WGS) entry which is preliminary data.</text>
</comment>
<accession>A0ABS6IUR2</accession>
<gene>
    <name evidence="1" type="ORF">KQ910_24435</name>
</gene>
<dbReference type="EMBL" id="JAHOPB010000003">
    <property type="protein sequence ID" value="MBU8876945.1"/>
    <property type="molecule type" value="Genomic_DNA"/>
</dbReference>
<dbReference type="RefSeq" id="WP_216966240.1">
    <property type="nucleotide sequence ID" value="NZ_JAHOPB010000003.1"/>
</dbReference>
<reference evidence="1 2" key="1">
    <citation type="submission" date="2021-06" db="EMBL/GenBank/DDBJ databases">
        <authorList>
            <person name="Lee D.H."/>
        </authorList>
    </citation>
    <scope>NUCLEOTIDE SEQUENCE [LARGE SCALE GENOMIC DNA]</scope>
    <source>
        <strain evidence="1 2">MMS21-HV4-11</strain>
    </source>
</reference>